<dbReference type="PANTHER" id="PTHR23098">
    <property type="entry name" value="AGAP001331-PA-RELATED"/>
    <property type="match status" value="1"/>
</dbReference>
<keyword evidence="3" id="KW-0805">Transcription regulation</keyword>
<feature type="compositionally biased region" description="Low complexity" evidence="6">
    <location>
        <begin position="313"/>
        <end position="322"/>
    </location>
</feature>
<protein>
    <recommendedName>
        <fullName evidence="2">Regulatory protein zeste</fullName>
    </recommendedName>
</protein>
<comment type="subunit">
    <text evidence="1">Self-associates forming complexes of several hundred monomers.</text>
</comment>
<evidence type="ECO:0000256" key="4">
    <source>
        <dbReference type="ARBA" id="ARBA00023163"/>
    </source>
</evidence>
<accession>A0A6P7GXW9</accession>
<dbReference type="PANTHER" id="PTHR23098:SF16">
    <property type="entry name" value="REGULATORY PROTEIN ZESTE"/>
    <property type="match status" value="1"/>
</dbReference>
<proteinExistence type="predicted"/>
<reference evidence="8" key="1">
    <citation type="submission" date="2025-08" db="UniProtKB">
        <authorList>
            <consortium name="RefSeq"/>
        </authorList>
    </citation>
    <scope>IDENTIFICATION</scope>
    <source>
        <tissue evidence="8">Whole insect</tissue>
    </source>
</reference>
<evidence type="ECO:0000259" key="7">
    <source>
        <dbReference type="Pfam" id="PF13873"/>
    </source>
</evidence>
<dbReference type="GO" id="GO:0005634">
    <property type="term" value="C:nucleus"/>
    <property type="evidence" value="ECO:0007669"/>
    <property type="project" value="TreeGrafter"/>
</dbReference>
<name>A0A6P7GXW9_DIAVI</name>
<evidence type="ECO:0000256" key="5">
    <source>
        <dbReference type="ARBA" id="ARBA00025466"/>
    </source>
</evidence>
<keyword evidence="4" id="KW-0804">Transcription</keyword>
<comment type="function">
    <text evidence="5">Involved in transvection phenomena (= synapsis-dependent gene expression), where the synaptic pairing of chromosomes carrying genes with which zeste interacts influences the expression of these genes. Zeste binds to DNA and stimulates transcription from a nearby promoter.</text>
</comment>
<feature type="region of interest" description="Disordered" evidence="6">
    <location>
        <begin position="282"/>
        <end position="322"/>
    </location>
</feature>
<feature type="compositionally biased region" description="Polar residues" evidence="6">
    <location>
        <begin position="214"/>
        <end position="223"/>
    </location>
</feature>
<dbReference type="InParanoid" id="A0A6P7GXW9"/>
<dbReference type="RefSeq" id="XP_028150263.1">
    <property type="nucleotide sequence ID" value="XM_028294462.1"/>
</dbReference>
<gene>
    <name evidence="8" type="primary">LOC114343628</name>
</gene>
<organism evidence="8">
    <name type="scientific">Diabrotica virgifera virgifera</name>
    <name type="common">western corn rootworm</name>
    <dbReference type="NCBI Taxonomy" id="50390"/>
    <lineage>
        <taxon>Eukaryota</taxon>
        <taxon>Metazoa</taxon>
        <taxon>Ecdysozoa</taxon>
        <taxon>Arthropoda</taxon>
        <taxon>Hexapoda</taxon>
        <taxon>Insecta</taxon>
        <taxon>Pterygota</taxon>
        <taxon>Neoptera</taxon>
        <taxon>Endopterygota</taxon>
        <taxon>Coleoptera</taxon>
        <taxon>Polyphaga</taxon>
        <taxon>Cucujiformia</taxon>
        <taxon>Chrysomeloidea</taxon>
        <taxon>Chrysomelidae</taxon>
        <taxon>Galerucinae</taxon>
        <taxon>Diabroticina</taxon>
        <taxon>Diabroticites</taxon>
        <taxon>Diabrotica</taxon>
    </lineage>
</organism>
<dbReference type="Pfam" id="PF13873">
    <property type="entry name" value="Myb_DNA-bind_5"/>
    <property type="match status" value="1"/>
</dbReference>
<dbReference type="AlphaFoldDB" id="A0A6P7GXW9"/>
<evidence type="ECO:0000256" key="6">
    <source>
        <dbReference type="SAM" id="MobiDB-lite"/>
    </source>
</evidence>
<feature type="region of interest" description="Disordered" evidence="6">
    <location>
        <begin position="209"/>
        <end position="228"/>
    </location>
</feature>
<evidence type="ECO:0000256" key="2">
    <source>
        <dbReference type="ARBA" id="ARBA00016807"/>
    </source>
</evidence>
<evidence type="ECO:0000256" key="1">
    <source>
        <dbReference type="ARBA" id="ARBA00011764"/>
    </source>
</evidence>
<dbReference type="InterPro" id="IPR028002">
    <property type="entry name" value="Myb_DNA-bind_5"/>
</dbReference>
<evidence type="ECO:0000313" key="8">
    <source>
        <dbReference type="RefSeq" id="XP_028150263.1"/>
    </source>
</evidence>
<sequence length="365" mass="40105">MRVNADHWAIILDFAEKNPSIITNRFPGCNGKEKLTELWKQLSNKLNALGYGEKTTAEWKKTLTDWKSKVKGKAAGIKTYESKTGGGPSCSQQLSSYELRLLSIMGNSSYEGNPKNVEVGLKKRKLHDDIRLGHNTPDKPKLILLDPNKTKPYIPSTHLPATIVHPSTHLPATIVHPSTRLPATIVHPSTHLPANIVHHSTHLPATIVHPINPESESSDNVPQSPKDLHSIASVSRPSLGNQILKNINFSVTKLPSLVTANSTPDAFLQSKLKTQQVEASLPMNVSHDQKSETSSSYTPKAKLPKENHGVELSTSRTSTTKQKSITNNNAMSNMHNELLDVLIDINTNINWLASSGSQLVKLLKK</sequence>
<evidence type="ECO:0000256" key="3">
    <source>
        <dbReference type="ARBA" id="ARBA00023015"/>
    </source>
</evidence>
<feature type="domain" description="Myb/SANT-like DNA-binding" evidence="7">
    <location>
        <begin position="10"/>
        <end position="75"/>
    </location>
</feature>